<reference evidence="9 10" key="1">
    <citation type="submission" date="2020-07" db="EMBL/GenBank/DDBJ databases">
        <title>Pusillimonas sp. nov., isolated from poultry manure in Taiwan.</title>
        <authorList>
            <person name="Lin S.-Y."/>
            <person name="Tang Y.-S."/>
            <person name="Young C.-C."/>
        </authorList>
    </citation>
    <scope>NUCLEOTIDE SEQUENCE [LARGE SCALE GENOMIC DNA]</scope>
    <source>
        <strain evidence="9 10">CC-YST705</strain>
    </source>
</reference>
<feature type="zinc finger region" description="dksA C4-type" evidence="6">
    <location>
        <begin position="110"/>
        <end position="134"/>
    </location>
</feature>
<gene>
    <name evidence="5 9" type="primary">dksA</name>
    <name evidence="9" type="ORF">H0484_11315</name>
</gene>
<dbReference type="HAMAP" id="MF_00926">
    <property type="entry name" value="DksA"/>
    <property type="match status" value="1"/>
</dbReference>
<dbReference type="InterPro" id="IPR012784">
    <property type="entry name" value="DksA_RNA_pol-bd"/>
</dbReference>
<feature type="domain" description="Zinc finger DksA/TraR C4-type" evidence="7">
    <location>
        <begin position="105"/>
        <end position="139"/>
    </location>
</feature>
<evidence type="ECO:0000256" key="3">
    <source>
        <dbReference type="ARBA" id="ARBA00022771"/>
    </source>
</evidence>
<keyword evidence="10" id="KW-1185">Reference proteome</keyword>
<accession>A0ABS8CE73</accession>
<evidence type="ECO:0000256" key="4">
    <source>
        <dbReference type="ARBA" id="ARBA00022833"/>
    </source>
</evidence>
<dbReference type="PANTHER" id="PTHR33823:SF2">
    <property type="entry name" value="RNA POLYMERASE-BINDING TRANSCRIPTION FACTOR DKSA"/>
    <property type="match status" value="1"/>
</dbReference>
<name>A0ABS8CE73_9BURK</name>
<sequence length="147" mass="17038">MVTKTSSGKNQDRLLTEKELLAMSESDYMDDAQLAFFRDRLQQLEQEILSNADTTTENLRETQFVPDPADRATIEEEHALELRTRDRERKLLKKVQQSLKLIDSGEYGYCEETGEPIGLKRLLARPTATLSLEAQERREMRQKLYGD</sequence>
<dbReference type="Gene3D" id="1.20.120.910">
    <property type="entry name" value="DksA, coiled-coil domain"/>
    <property type="match status" value="1"/>
</dbReference>
<evidence type="ECO:0000256" key="1">
    <source>
        <dbReference type="ARBA" id="ARBA00022490"/>
    </source>
</evidence>
<keyword evidence="3 5" id="KW-0863">Zinc-finger</keyword>
<dbReference type="Pfam" id="PF01258">
    <property type="entry name" value="zf-dskA_traR"/>
    <property type="match status" value="1"/>
</dbReference>
<evidence type="ECO:0000256" key="5">
    <source>
        <dbReference type="HAMAP-Rule" id="MF_00926"/>
    </source>
</evidence>
<evidence type="ECO:0000256" key="6">
    <source>
        <dbReference type="PROSITE-ProRule" id="PRU00510"/>
    </source>
</evidence>
<keyword evidence="2 5" id="KW-0479">Metal-binding</keyword>
<comment type="caution">
    <text evidence="5">Lacks conserved residue(s) required for the propagation of feature annotation.</text>
</comment>
<dbReference type="SUPFAM" id="SSF57716">
    <property type="entry name" value="Glucocorticoid receptor-like (DNA-binding domain)"/>
    <property type="match status" value="1"/>
</dbReference>
<dbReference type="Pfam" id="PF21157">
    <property type="entry name" value="DksA_N"/>
    <property type="match status" value="1"/>
</dbReference>
<comment type="caution">
    <text evidence="9">The sequence shown here is derived from an EMBL/GenBank/DDBJ whole genome shotgun (WGS) entry which is preliminary data.</text>
</comment>
<evidence type="ECO:0000313" key="9">
    <source>
        <dbReference type="EMBL" id="MCB5364336.1"/>
    </source>
</evidence>
<comment type="subcellular location">
    <subcellularLocation>
        <location evidence="5">Cytoplasm</location>
    </subcellularLocation>
</comment>
<dbReference type="PROSITE" id="PS01102">
    <property type="entry name" value="ZF_DKSA_1"/>
    <property type="match status" value="1"/>
</dbReference>
<comment type="function">
    <text evidence="5">Transcription factor that acts by binding directly to the RNA polymerase (RNAP). Required for negative regulation of rRNA expression and positive regulation of several amino acid biosynthesis promoters.</text>
</comment>
<dbReference type="EMBL" id="JACDXW010000005">
    <property type="protein sequence ID" value="MCB5364336.1"/>
    <property type="molecule type" value="Genomic_DNA"/>
</dbReference>
<dbReference type="InterPro" id="IPR000962">
    <property type="entry name" value="Znf_DskA_TraR"/>
</dbReference>
<dbReference type="InterPro" id="IPR048489">
    <property type="entry name" value="DksA_N"/>
</dbReference>
<evidence type="ECO:0000256" key="2">
    <source>
        <dbReference type="ARBA" id="ARBA00022723"/>
    </source>
</evidence>
<proteinExistence type="inferred from homology"/>
<comment type="subunit">
    <text evidence="5">Interacts directly with the RNA polymerase.</text>
</comment>
<evidence type="ECO:0000259" key="7">
    <source>
        <dbReference type="Pfam" id="PF01258"/>
    </source>
</evidence>
<dbReference type="PROSITE" id="PS51128">
    <property type="entry name" value="ZF_DKSA_2"/>
    <property type="match status" value="1"/>
</dbReference>
<dbReference type="RefSeq" id="WP_226954751.1">
    <property type="nucleotide sequence ID" value="NZ_JACDXW010000005.1"/>
</dbReference>
<evidence type="ECO:0000259" key="8">
    <source>
        <dbReference type="Pfam" id="PF21157"/>
    </source>
</evidence>
<protein>
    <recommendedName>
        <fullName evidence="5">RNA polymerase-binding transcription factor DksA</fullName>
    </recommendedName>
</protein>
<dbReference type="SUPFAM" id="SSF109635">
    <property type="entry name" value="DnaK suppressor protein DksA, alpha-hairpin domain"/>
    <property type="match status" value="1"/>
</dbReference>
<feature type="domain" description="DnaK suppressor protein DksA N-terminal" evidence="8">
    <location>
        <begin position="33"/>
        <end position="102"/>
    </location>
</feature>
<keyword evidence="4 5" id="KW-0862">Zinc</keyword>
<comment type="similarity">
    <text evidence="5">Belongs to the DksA family.</text>
</comment>
<dbReference type="InterPro" id="IPR020458">
    <property type="entry name" value="Znf_DskA_TraR_CS"/>
</dbReference>
<dbReference type="InterPro" id="IPR037187">
    <property type="entry name" value="DnaK_N"/>
</dbReference>
<evidence type="ECO:0000313" key="10">
    <source>
        <dbReference type="Proteomes" id="UP000776983"/>
    </source>
</evidence>
<dbReference type="PANTHER" id="PTHR33823">
    <property type="entry name" value="RNA POLYMERASE-BINDING TRANSCRIPTION FACTOR DKSA-RELATED"/>
    <property type="match status" value="1"/>
</dbReference>
<organism evidence="9 10">
    <name type="scientific">Mesopusillimonas faecipullorum</name>
    <dbReference type="NCBI Taxonomy" id="2755040"/>
    <lineage>
        <taxon>Bacteria</taxon>
        <taxon>Pseudomonadati</taxon>
        <taxon>Pseudomonadota</taxon>
        <taxon>Betaproteobacteria</taxon>
        <taxon>Burkholderiales</taxon>
        <taxon>Alcaligenaceae</taxon>
        <taxon>Mesopusillimonas</taxon>
    </lineage>
</organism>
<dbReference type="NCBIfam" id="TIGR02420">
    <property type="entry name" value="dksA"/>
    <property type="match status" value="1"/>
</dbReference>
<dbReference type="Proteomes" id="UP000776983">
    <property type="component" value="Unassembled WGS sequence"/>
</dbReference>
<keyword evidence="1 5" id="KW-0963">Cytoplasm</keyword>